<dbReference type="EMBL" id="BAABKX010000030">
    <property type="protein sequence ID" value="GAA5066196.1"/>
    <property type="molecule type" value="Genomic_DNA"/>
</dbReference>
<evidence type="ECO:0000259" key="5">
    <source>
        <dbReference type="SMART" id="SM01038"/>
    </source>
</evidence>
<accession>A0AAV3URF8</accession>
<keyword evidence="4" id="KW-0326">Glycosidase</keyword>
<keyword evidence="3" id="KW-0378">Hydrolase</keyword>
<name>A0AAV3URF8_9EURY</name>
<dbReference type="SMART" id="SM01038">
    <property type="entry name" value="Bgal_small_N"/>
    <property type="match status" value="1"/>
</dbReference>
<dbReference type="InterPro" id="IPR004199">
    <property type="entry name" value="B-gal_small/dom_5"/>
</dbReference>
<dbReference type="GO" id="GO:0009341">
    <property type="term" value="C:beta-galactosidase complex"/>
    <property type="evidence" value="ECO:0007669"/>
    <property type="project" value="InterPro"/>
</dbReference>
<comment type="catalytic activity">
    <reaction evidence="1">
        <text>Hydrolysis of terminal non-reducing beta-D-galactose residues in beta-D-galactosides.</text>
        <dbReference type="EC" id="3.2.1.23"/>
    </reaction>
</comment>
<dbReference type="Gene3D" id="2.60.40.10">
    <property type="entry name" value="Immunoglobulins"/>
    <property type="match status" value="1"/>
</dbReference>
<dbReference type="InterPro" id="IPR014718">
    <property type="entry name" value="GH-type_carb-bd"/>
</dbReference>
<organism evidence="6 7">
    <name type="scientific">Haladaptatus pallidirubidus</name>
    <dbReference type="NCBI Taxonomy" id="1008152"/>
    <lineage>
        <taxon>Archaea</taxon>
        <taxon>Methanobacteriati</taxon>
        <taxon>Methanobacteriota</taxon>
        <taxon>Stenosarchaea group</taxon>
        <taxon>Halobacteria</taxon>
        <taxon>Halobacteriales</taxon>
        <taxon>Haladaptataceae</taxon>
        <taxon>Haladaptatus</taxon>
    </lineage>
</organism>
<comment type="caution">
    <text evidence="6">The sequence shown here is derived from an EMBL/GenBank/DDBJ whole genome shotgun (WGS) entry which is preliminary data.</text>
</comment>
<proteinExistence type="predicted"/>
<dbReference type="Gene3D" id="2.70.98.10">
    <property type="match status" value="1"/>
</dbReference>
<dbReference type="InterPro" id="IPR025300">
    <property type="entry name" value="BetaGal_jelly_roll_dom"/>
</dbReference>
<dbReference type="GeneID" id="68617398"/>
<evidence type="ECO:0000256" key="2">
    <source>
        <dbReference type="ARBA" id="ARBA00012756"/>
    </source>
</evidence>
<evidence type="ECO:0000256" key="4">
    <source>
        <dbReference type="ARBA" id="ARBA00023295"/>
    </source>
</evidence>
<dbReference type="EC" id="3.2.1.23" evidence="2"/>
<dbReference type="GO" id="GO:0004565">
    <property type="term" value="F:beta-galactosidase activity"/>
    <property type="evidence" value="ECO:0007669"/>
    <property type="project" value="UniProtKB-EC"/>
</dbReference>
<dbReference type="RefSeq" id="WP_227779233.1">
    <property type="nucleotide sequence ID" value="NZ_BAABKX010000030.1"/>
</dbReference>
<dbReference type="GO" id="GO:0030246">
    <property type="term" value="F:carbohydrate binding"/>
    <property type="evidence" value="ECO:0007669"/>
    <property type="project" value="InterPro"/>
</dbReference>
<dbReference type="PANTHER" id="PTHR46323:SF2">
    <property type="entry name" value="BETA-GALACTOSIDASE"/>
    <property type="match status" value="1"/>
</dbReference>
<dbReference type="Pfam" id="PF02929">
    <property type="entry name" value="Bgal_small_N"/>
    <property type="match status" value="1"/>
</dbReference>
<dbReference type="Pfam" id="PF13364">
    <property type="entry name" value="BetaGal_ABD2"/>
    <property type="match status" value="1"/>
</dbReference>
<dbReference type="PANTHER" id="PTHR46323">
    <property type="entry name" value="BETA-GALACTOSIDASE"/>
    <property type="match status" value="1"/>
</dbReference>
<evidence type="ECO:0000313" key="7">
    <source>
        <dbReference type="Proteomes" id="UP001501729"/>
    </source>
</evidence>
<evidence type="ECO:0000256" key="1">
    <source>
        <dbReference type="ARBA" id="ARBA00001412"/>
    </source>
</evidence>
<dbReference type="GO" id="GO:0005990">
    <property type="term" value="P:lactose catabolic process"/>
    <property type="evidence" value="ECO:0007669"/>
    <property type="project" value="TreeGrafter"/>
</dbReference>
<evidence type="ECO:0000256" key="3">
    <source>
        <dbReference type="ARBA" id="ARBA00022801"/>
    </source>
</evidence>
<dbReference type="InterPro" id="IPR008979">
    <property type="entry name" value="Galactose-bd-like_sf"/>
</dbReference>
<evidence type="ECO:0000313" key="6">
    <source>
        <dbReference type="EMBL" id="GAA5066196.1"/>
    </source>
</evidence>
<feature type="domain" description="Beta galactosidase small chain/" evidence="5">
    <location>
        <begin position="8"/>
        <end position="286"/>
    </location>
</feature>
<dbReference type="SUPFAM" id="SSF74650">
    <property type="entry name" value="Galactose mutarotase-like"/>
    <property type="match status" value="1"/>
</dbReference>
<dbReference type="InterPro" id="IPR011013">
    <property type="entry name" value="Gal_mutarotase_sf_dom"/>
</dbReference>
<gene>
    <name evidence="6" type="ORF">GCM10025751_57870</name>
</gene>
<dbReference type="InterPro" id="IPR050347">
    <property type="entry name" value="Bact_Beta-galactosidase"/>
</dbReference>
<dbReference type="InterPro" id="IPR013783">
    <property type="entry name" value="Ig-like_fold"/>
</dbReference>
<sequence length="543" mass="59579">MSPSDTITVSGSGFEYTFDRVKGRLTSMKCDEEELLASGPRLNVWRTPISNENVDWGSAEVEEWRDAGLDQLEHTVESVSVESIADQVTRIQFETTVSAPGKDASFATNYLYHVLGTGDILLGVRATPNGALKQAISSWIGRMGVQLRLQDSLRQFNWYGRGPQETYPDRKTGTKVGVHSGTVEEQYIPYVRPQDYGNKTDVQWATLTSRSSGLAAFGHPSLNVSAHHISPENLDRALFNYQIEDGDTVTLNLDHSVTGVGGTPIQTLPEYRVVPDGPFSFVVGLRPITDEESPMELSRRNLPYAFASVDTFGDLTVDFDVDTGQLDVSAVVRNTSGDPAEINVPLKIDGEVVATETVSLQPGTKTRVSFERNIGVAGIFEVTVDDLPPRLLTVPQISLAGKWLFHRSDNLSWKAPGLDDSEWETVTLPANWEDHSDHTENPVYGWFRKHFTVPAEWKGHALEIPVGKIDDVDETFLNGAKIGQTGTFPENGYETAWSQTRRYTVQPENINFGGENVLAIRVYDGSGGGGLYGGPLGPITAAD</sequence>
<dbReference type="Proteomes" id="UP001501729">
    <property type="component" value="Unassembled WGS sequence"/>
</dbReference>
<dbReference type="SUPFAM" id="SSF49785">
    <property type="entry name" value="Galactose-binding domain-like"/>
    <property type="match status" value="1"/>
</dbReference>
<dbReference type="AlphaFoldDB" id="A0AAV3URF8"/>
<protein>
    <recommendedName>
        <fullName evidence="2">beta-galactosidase</fullName>
        <ecNumber evidence="2">3.2.1.23</ecNumber>
    </recommendedName>
</protein>
<keyword evidence="7" id="KW-1185">Reference proteome</keyword>
<reference evidence="6 7" key="1">
    <citation type="journal article" date="2019" name="Int. J. Syst. Evol. Microbiol.">
        <title>The Global Catalogue of Microorganisms (GCM) 10K type strain sequencing project: providing services to taxonomists for standard genome sequencing and annotation.</title>
        <authorList>
            <consortium name="The Broad Institute Genomics Platform"/>
            <consortium name="The Broad Institute Genome Sequencing Center for Infectious Disease"/>
            <person name="Wu L."/>
            <person name="Ma J."/>
        </authorList>
    </citation>
    <scope>NUCLEOTIDE SEQUENCE [LARGE SCALE GENOMIC DNA]</scope>
    <source>
        <strain evidence="6 7">JCM 17504</strain>
    </source>
</reference>
<dbReference type="Gene3D" id="2.60.120.260">
    <property type="entry name" value="Galactose-binding domain-like"/>
    <property type="match status" value="1"/>
</dbReference>